<organism evidence="1 2">
    <name type="scientific">Mycolicibacterium insubricum</name>
    <dbReference type="NCBI Taxonomy" id="444597"/>
    <lineage>
        <taxon>Bacteria</taxon>
        <taxon>Bacillati</taxon>
        <taxon>Actinomycetota</taxon>
        <taxon>Actinomycetes</taxon>
        <taxon>Mycobacteriales</taxon>
        <taxon>Mycobacteriaceae</taxon>
        <taxon>Mycolicibacterium</taxon>
    </lineage>
</organism>
<dbReference type="OrthoDB" id="495539at2"/>
<dbReference type="Pfam" id="PF20341">
    <property type="entry name" value="DUF6636"/>
    <property type="match status" value="1"/>
</dbReference>
<dbReference type="STRING" id="444597.BST26_16835"/>
<sequence length="122" mass="13062">MSAPTAANAAFQAFSSPSGNIGCYISGGSARCDIRDRDWTPPPRPADCNRHTSYGQGLFVRTHGQPDVVCAGDTALTTENPLAYGSSMTVEGITCLSQELGMRCTNTDGHGFDMSRQGYRFF</sequence>
<dbReference type="Proteomes" id="UP000192801">
    <property type="component" value="Unassembled WGS sequence"/>
</dbReference>
<reference evidence="1 2" key="1">
    <citation type="submission" date="2016-12" db="EMBL/GenBank/DDBJ databases">
        <title>The new phylogeny of genus Mycobacterium.</title>
        <authorList>
            <person name="Tortoli E."/>
            <person name="Trovato A."/>
            <person name="Cirillo D.M."/>
        </authorList>
    </citation>
    <scope>NUCLEOTIDE SEQUENCE [LARGE SCALE GENOMIC DNA]</scope>
    <source>
        <strain evidence="1 2">DSM 45130</strain>
    </source>
</reference>
<evidence type="ECO:0000313" key="1">
    <source>
        <dbReference type="EMBL" id="ORA66631.1"/>
    </source>
</evidence>
<accession>A0A1X0D2L1</accession>
<evidence type="ECO:0000313" key="2">
    <source>
        <dbReference type="Proteomes" id="UP000192801"/>
    </source>
</evidence>
<dbReference type="EMBL" id="MVHS01000049">
    <property type="protein sequence ID" value="ORA66631.1"/>
    <property type="molecule type" value="Genomic_DNA"/>
</dbReference>
<gene>
    <name evidence="1" type="ORF">BST26_16835</name>
</gene>
<name>A0A1X0D2L1_9MYCO</name>
<keyword evidence="2" id="KW-1185">Reference proteome</keyword>
<dbReference type="InterPro" id="IPR046576">
    <property type="entry name" value="DUF6636"/>
</dbReference>
<comment type="caution">
    <text evidence="1">The sequence shown here is derived from an EMBL/GenBank/DDBJ whole genome shotgun (WGS) entry which is preliminary data.</text>
</comment>
<proteinExistence type="predicted"/>
<dbReference type="AlphaFoldDB" id="A0A1X0D2L1"/>
<protein>
    <submittedName>
        <fullName evidence="1">Uncharacterized protein</fullName>
    </submittedName>
</protein>